<feature type="domain" description="PNPLA" evidence="5">
    <location>
        <begin position="18"/>
        <end position="188"/>
    </location>
</feature>
<evidence type="ECO:0000256" key="3">
    <source>
        <dbReference type="ARBA" id="ARBA00023098"/>
    </source>
</evidence>
<dbReference type="InterPro" id="IPR002641">
    <property type="entry name" value="PNPLA_dom"/>
</dbReference>
<dbReference type="GO" id="GO:0016787">
    <property type="term" value="F:hydrolase activity"/>
    <property type="evidence" value="ECO:0007669"/>
    <property type="project" value="UniProtKB-UniRule"/>
</dbReference>
<protein>
    <submittedName>
        <fullName evidence="6">Alpha/beta hydrolase</fullName>
    </submittedName>
</protein>
<keyword evidence="1 4" id="KW-0378">Hydrolase</keyword>
<organism evidence="6 7">
    <name type="scientific">Mycobacterium decipiens</name>
    <dbReference type="NCBI Taxonomy" id="1430326"/>
    <lineage>
        <taxon>Bacteria</taxon>
        <taxon>Bacillati</taxon>
        <taxon>Actinomycetota</taxon>
        <taxon>Actinomycetes</taxon>
        <taxon>Mycobacteriales</taxon>
        <taxon>Mycobacteriaceae</taxon>
        <taxon>Mycobacterium</taxon>
    </lineage>
</organism>
<dbReference type="Pfam" id="PF01734">
    <property type="entry name" value="Patatin"/>
    <property type="match status" value="1"/>
</dbReference>
<dbReference type="EMBL" id="NCXP01000041">
    <property type="protein sequence ID" value="OSC37866.1"/>
    <property type="molecule type" value="Genomic_DNA"/>
</dbReference>
<dbReference type="SUPFAM" id="SSF52151">
    <property type="entry name" value="FabD/lysophospholipase-like"/>
    <property type="match status" value="1"/>
</dbReference>
<dbReference type="InterPro" id="IPR016035">
    <property type="entry name" value="Acyl_Trfase/lysoPLipase"/>
</dbReference>
<dbReference type="OrthoDB" id="4080114at2"/>
<reference evidence="6 7" key="1">
    <citation type="submission" date="2017-04" db="EMBL/GenBank/DDBJ databases">
        <title>The new phylogeny of genus Mycobacterium.</title>
        <authorList>
            <person name="Tortoli E."/>
            <person name="Trovato A."/>
            <person name="Cirillo D.M."/>
        </authorList>
    </citation>
    <scope>NUCLEOTIDE SEQUENCE [LARGE SCALE GENOMIC DNA]</scope>
    <source>
        <strain evidence="6 7">TBL 1200985</strain>
    </source>
</reference>
<dbReference type="STRING" id="1430326.B8W66_21025"/>
<evidence type="ECO:0000313" key="7">
    <source>
        <dbReference type="Proteomes" id="UP000193247"/>
    </source>
</evidence>
<dbReference type="AlphaFoldDB" id="A0A1X2LPY9"/>
<dbReference type="Proteomes" id="UP000193247">
    <property type="component" value="Unassembled WGS sequence"/>
</dbReference>
<feature type="short sequence motif" description="GXSXG" evidence="4">
    <location>
        <begin position="49"/>
        <end position="53"/>
    </location>
</feature>
<name>A0A1X2LPY9_9MYCO</name>
<evidence type="ECO:0000256" key="4">
    <source>
        <dbReference type="PROSITE-ProRule" id="PRU01161"/>
    </source>
</evidence>
<evidence type="ECO:0000256" key="1">
    <source>
        <dbReference type="ARBA" id="ARBA00022801"/>
    </source>
</evidence>
<dbReference type="PROSITE" id="PS51635">
    <property type="entry name" value="PNPLA"/>
    <property type="match status" value="1"/>
</dbReference>
<dbReference type="CDD" id="cd07209">
    <property type="entry name" value="Pat_hypo_Ecoli_Z1214_like"/>
    <property type="match status" value="1"/>
</dbReference>
<feature type="active site" description="Proton acceptor" evidence="4">
    <location>
        <position position="175"/>
    </location>
</feature>
<comment type="caution">
    <text evidence="6">The sequence shown here is derived from an EMBL/GenBank/DDBJ whole genome shotgun (WGS) entry which is preliminary data.</text>
</comment>
<feature type="short sequence motif" description="DGA/G" evidence="4">
    <location>
        <begin position="175"/>
        <end position="177"/>
    </location>
</feature>
<evidence type="ECO:0000259" key="5">
    <source>
        <dbReference type="PROSITE" id="PS51635"/>
    </source>
</evidence>
<comment type="caution">
    <text evidence="4">Lacks conserved residue(s) required for the propagation of feature annotation.</text>
</comment>
<sequence length="294" mass="30858">MRSLAGKFPYYAGVPTAFVLSGGASLGAIQVGMLLALADEGAMPDLIVGTSVGAVNGGWIAARPDTAGIRGLADLWMSLSRKDIFPAHPIAGTLGMLGRRSHLVPNGGLRRLLADKLEFTRLEDAPIPLHVVATDVVSGTDVLLSSGDAVDAIAASTAIPGVFPPVNVNGRYLMDGGVVNNTPVSHAVALGADRVWVLPTGYSCDLPAAPKTAVNMVLHAMTVALNHRLAVDVERFEPTVDLRVIRPLCPVAVSGADFSHAATLIERSQEATREWLASRPPHYGQAGLLEPHRH</sequence>
<dbReference type="GO" id="GO:0016042">
    <property type="term" value="P:lipid catabolic process"/>
    <property type="evidence" value="ECO:0007669"/>
    <property type="project" value="UniProtKB-UniRule"/>
</dbReference>
<evidence type="ECO:0000256" key="2">
    <source>
        <dbReference type="ARBA" id="ARBA00022963"/>
    </source>
</evidence>
<keyword evidence="2 4" id="KW-0442">Lipid degradation</keyword>
<dbReference type="Gene3D" id="3.40.1090.10">
    <property type="entry name" value="Cytosolic phospholipase A2 catalytic domain"/>
    <property type="match status" value="2"/>
</dbReference>
<accession>A0A1X2LPY9</accession>
<dbReference type="PANTHER" id="PTHR14226">
    <property type="entry name" value="NEUROPATHY TARGET ESTERASE/SWISS CHEESE D.MELANOGASTER"/>
    <property type="match status" value="1"/>
</dbReference>
<evidence type="ECO:0000313" key="6">
    <source>
        <dbReference type="EMBL" id="OSC37866.1"/>
    </source>
</evidence>
<dbReference type="InterPro" id="IPR050301">
    <property type="entry name" value="NTE"/>
</dbReference>
<keyword evidence="7" id="KW-1185">Reference proteome</keyword>
<proteinExistence type="predicted"/>
<dbReference type="PANTHER" id="PTHR14226:SF57">
    <property type="entry name" value="BLR7027 PROTEIN"/>
    <property type="match status" value="1"/>
</dbReference>
<keyword evidence="3 4" id="KW-0443">Lipid metabolism</keyword>
<gene>
    <name evidence="6" type="ORF">B8W66_21025</name>
</gene>
<feature type="active site" description="Nucleophile" evidence="4">
    <location>
        <position position="51"/>
    </location>
</feature>